<keyword evidence="9" id="KW-1185">Reference proteome</keyword>
<reference evidence="9" key="1">
    <citation type="journal article" date="2019" name="Int. J. Syst. Evol. Microbiol.">
        <title>The Global Catalogue of Microorganisms (GCM) 10K type strain sequencing project: providing services to taxonomists for standard genome sequencing and annotation.</title>
        <authorList>
            <consortium name="The Broad Institute Genomics Platform"/>
            <consortium name="The Broad Institute Genome Sequencing Center for Infectious Disease"/>
            <person name="Wu L."/>
            <person name="Ma J."/>
        </authorList>
    </citation>
    <scope>NUCLEOTIDE SEQUENCE [LARGE SCALE GENOMIC DNA]</scope>
    <source>
        <strain evidence="9">KCTC 52237</strain>
    </source>
</reference>
<sequence>MTSTTPNSWDIFCRVVDNFGDIGVCWRLARQLINEHHQNVRLWVDDLSALTRIWPSAQVSPQQWLEGVDVRHWPVEFDPTIEPAAVVIEAFACDMPACFLHTMAARKNQAQAPRWINLEYLSAEPWVEECHGMASVHPATGLRKTFFFPGFTQRTGGLLREQTLLAERDEFQETARHTWLAQLGIEPAADSLLISLFAYENPAINGLLQAWQQSPQPIYCLVPEGKILSSINTYLGKTLTAGDSYSSGALTLKIIPFLIQTQYDQLLWACDINFVRGEDSLVRSLWAAKPMVWHIYVQEEDAHLVKLNAFLNQYAPELPTLNIALQQFWRDWNEQGYSDASWDQLIKWLPQWQQHARRWSDQLSQMPDLARQLINYCQQT</sequence>
<evidence type="ECO:0000313" key="8">
    <source>
        <dbReference type="EMBL" id="MFC3116912.1"/>
    </source>
</evidence>
<evidence type="ECO:0000256" key="2">
    <source>
        <dbReference type="ARBA" id="ARBA00022679"/>
    </source>
</evidence>
<dbReference type="EMBL" id="JBHRTF010000006">
    <property type="protein sequence ID" value="MFC3116912.1"/>
    <property type="molecule type" value="Genomic_DNA"/>
</dbReference>
<dbReference type="Proteomes" id="UP001595555">
    <property type="component" value="Unassembled WGS sequence"/>
</dbReference>
<accession>A0ABV7FK98</accession>
<keyword evidence="2" id="KW-0808">Transferase</keyword>
<dbReference type="RefSeq" id="WP_378120673.1">
    <property type="nucleotide sequence ID" value="NZ_JBHRTF010000006.1"/>
</dbReference>
<evidence type="ECO:0000256" key="4">
    <source>
        <dbReference type="ARBA" id="ARBA00024346"/>
    </source>
</evidence>
<keyword evidence="1" id="KW-0328">Glycosyltransferase</keyword>
<gene>
    <name evidence="8" type="primary">earP</name>
    <name evidence="8" type="ORF">ACFODX_15190</name>
</gene>
<comment type="caution">
    <text evidence="8">The sequence shown here is derived from an EMBL/GenBank/DDBJ whole genome shotgun (WGS) entry which is preliminary data.</text>
</comment>
<protein>
    <recommendedName>
        <fullName evidence="5">Protein-arginine rhamnosyltransferase</fullName>
    </recommendedName>
    <alternativeName>
        <fullName evidence="6">EF-P arginine rhamnosyltransferase</fullName>
    </alternativeName>
</protein>
<evidence type="ECO:0000256" key="5">
    <source>
        <dbReference type="ARBA" id="ARBA00024416"/>
    </source>
</evidence>
<dbReference type="InterPro" id="IPR016633">
    <property type="entry name" value="EarP"/>
</dbReference>
<dbReference type="GO" id="GO:0003746">
    <property type="term" value="F:translation elongation factor activity"/>
    <property type="evidence" value="ECO:0007669"/>
    <property type="project" value="UniProtKB-KW"/>
</dbReference>
<dbReference type="Pfam" id="PF10093">
    <property type="entry name" value="EarP"/>
    <property type="match status" value="1"/>
</dbReference>
<comment type="catalytic activity">
    <reaction evidence="7">
        <text>dTDP-beta-L-rhamnose + L-arginyl-[protein] = N(omega)-(alpha-L-rhamnosyl)-L-arginyl-[protein] + dTDP + H(+)</text>
        <dbReference type="Rhea" id="RHEA:66692"/>
        <dbReference type="Rhea" id="RHEA-COMP:10532"/>
        <dbReference type="Rhea" id="RHEA-COMP:17096"/>
        <dbReference type="ChEBI" id="CHEBI:15378"/>
        <dbReference type="ChEBI" id="CHEBI:29965"/>
        <dbReference type="ChEBI" id="CHEBI:57510"/>
        <dbReference type="ChEBI" id="CHEBI:58369"/>
        <dbReference type="ChEBI" id="CHEBI:167445"/>
    </reaction>
    <physiologicalReaction direction="left-to-right" evidence="7">
        <dbReference type="Rhea" id="RHEA:66693"/>
    </physiologicalReaction>
</comment>
<evidence type="ECO:0000256" key="3">
    <source>
        <dbReference type="ARBA" id="ARBA00024303"/>
    </source>
</evidence>
<dbReference type="NCBIfam" id="TIGR03837">
    <property type="entry name" value="efp_Arg_rhamno"/>
    <property type="match status" value="1"/>
</dbReference>
<keyword evidence="8" id="KW-0251">Elongation factor</keyword>
<keyword evidence="8" id="KW-0648">Protein biosynthesis</keyword>
<name>A0ABV7FK98_9GAMM</name>
<evidence type="ECO:0000256" key="1">
    <source>
        <dbReference type="ARBA" id="ARBA00022676"/>
    </source>
</evidence>
<proteinExistence type="inferred from homology"/>
<organism evidence="8 9">
    <name type="scientific">Cellvibrio fontiphilus</name>
    <dbReference type="NCBI Taxonomy" id="1815559"/>
    <lineage>
        <taxon>Bacteria</taxon>
        <taxon>Pseudomonadati</taxon>
        <taxon>Pseudomonadota</taxon>
        <taxon>Gammaproteobacteria</taxon>
        <taxon>Cellvibrionales</taxon>
        <taxon>Cellvibrionaceae</taxon>
        <taxon>Cellvibrio</taxon>
    </lineage>
</organism>
<evidence type="ECO:0000313" key="9">
    <source>
        <dbReference type="Proteomes" id="UP001595555"/>
    </source>
</evidence>
<dbReference type="PIRSF" id="PIRSF015557">
    <property type="entry name" value="UCP015557"/>
    <property type="match status" value="1"/>
</dbReference>
<evidence type="ECO:0000256" key="6">
    <source>
        <dbReference type="ARBA" id="ARBA00030025"/>
    </source>
</evidence>
<evidence type="ECO:0000256" key="7">
    <source>
        <dbReference type="ARBA" id="ARBA00048472"/>
    </source>
</evidence>
<comment type="similarity">
    <text evidence="4">Belongs to the glycosyltransferase 104 family.</text>
</comment>
<comment type="function">
    <text evidence="3">Protein-arginine rhamnosyltransferase that catalyzes the transfer of a single rhamnose to elongation factor P (EF-P) on 'Lys-32', a modification required for EF-P-dependent rescue of polyproline stalled ribosomes.</text>
</comment>